<accession>A0A974NQC5</accession>
<gene>
    <name evidence="4" type="ORF">I6J18_08615</name>
</gene>
<name>A0A974NQC5_PERPY</name>
<evidence type="ECO:0000313" key="5">
    <source>
        <dbReference type="Proteomes" id="UP000595254"/>
    </source>
</evidence>
<comment type="similarity">
    <text evidence="1">Belongs to the protein kinase superfamily. ADCK protein kinase family.</text>
</comment>
<keyword evidence="5" id="KW-1185">Reference proteome</keyword>
<evidence type="ECO:0000259" key="3">
    <source>
        <dbReference type="PROSITE" id="PS50011"/>
    </source>
</evidence>
<dbReference type="Pfam" id="PF03109">
    <property type="entry name" value="ABC1"/>
    <property type="match status" value="1"/>
</dbReference>
<dbReference type="Proteomes" id="UP000595254">
    <property type="component" value="Chromosome"/>
</dbReference>
<feature type="domain" description="Protein kinase" evidence="3">
    <location>
        <begin position="124"/>
        <end position="488"/>
    </location>
</feature>
<dbReference type="InterPro" id="IPR004147">
    <property type="entry name" value="ABC1_dom"/>
</dbReference>
<feature type="transmembrane region" description="Helical" evidence="2">
    <location>
        <begin position="498"/>
        <end position="520"/>
    </location>
</feature>
<dbReference type="InterPro" id="IPR011009">
    <property type="entry name" value="Kinase-like_dom_sf"/>
</dbReference>
<evidence type="ECO:0000256" key="1">
    <source>
        <dbReference type="ARBA" id="ARBA00009670"/>
    </source>
</evidence>
<dbReference type="RefSeq" id="WP_040373937.1">
    <property type="nucleotide sequence ID" value="NZ_CP068053.1"/>
</dbReference>
<proteinExistence type="inferred from homology"/>
<keyword evidence="2" id="KW-1133">Transmembrane helix</keyword>
<dbReference type="SUPFAM" id="SSF56112">
    <property type="entry name" value="Protein kinase-like (PK-like)"/>
    <property type="match status" value="1"/>
</dbReference>
<dbReference type="GO" id="GO:0005524">
    <property type="term" value="F:ATP binding"/>
    <property type="evidence" value="ECO:0007669"/>
    <property type="project" value="InterPro"/>
</dbReference>
<dbReference type="GO" id="GO:0004672">
    <property type="term" value="F:protein kinase activity"/>
    <property type="evidence" value="ECO:0007669"/>
    <property type="project" value="InterPro"/>
</dbReference>
<evidence type="ECO:0000313" key="4">
    <source>
        <dbReference type="EMBL" id="QQT01889.1"/>
    </source>
</evidence>
<dbReference type="PROSITE" id="PS50011">
    <property type="entry name" value="PROTEIN_KINASE_DOM"/>
    <property type="match status" value="1"/>
</dbReference>
<dbReference type="InterPro" id="IPR000719">
    <property type="entry name" value="Prot_kinase_dom"/>
</dbReference>
<feature type="transmembrane region" description="Helical" evidence="2">
    <location>
        <begin position="532"/>
        <end position="552"/>
    </location>
</feature>
<keyword evidence="2" id="KW-0472">Membrane</keyword>
<organism evidence="4 5">
    <name type="scientific">Peribacillus psychrosaccharolyticus</name>
    <name type="common">Bacillus psychrosaccharolyticus</name>
    <dbReference type="NCBI Taxonomy" id="1407"/>
    <lineage>
        <taxon>Bacteria</taxon>
        <taxon>Bacillati</taxon>
        <taxon>Bacillota</taxon>
        <taxon>Bacilli</taxon>
        <taxon>Bacillales</taxon>
        <taxon>Bacillaceae</taxon>
        <taxon>Peribacillus</taxon>
    </lineage>
</organism>
<dbReference type="CDD" id="cd05121">
    <property type="entry name" value="ABC1_ADCK3-like"/>
    <property type="match status" value="1"/>
</dbReference>
<dbReference type="AlphaFoldDB" id="A0A974NQC5"/>
<dbReference type="PANTHER" id="PTHR10566:SF113">
    <property type="entry name" value="PROTEIN ACTIVITY OF BC1 COMPLEX KINASE 7, CHLOROPLASTIC"/>
    <property type="match status" value="1"/>
</dbReference>
<dbReference type="KEGG" id="ppsr:I6J18_08615"/>
<dbReference type="EMBL" id="CP068053">
    <property type="protein sequence ID" value="QQT01889.1"/>
    <property type="molecule type" value="Genomic_DNA"/>
</dbReference>
<keyword evidence="2" id="KW-0812">Transmembrane</keyword>
<dbReference type="InterPro" id="IPR050154">
    <property type="entry name" value="UbiB_kinase"/>
</dbReference>
<evidence type="ECO:0000256" key="2">
    <source>
        <dbReference type="SAM" id="Phobius"/>
    </source>
</evidence>
<sequence length="557" mass="63377">MIGKRMKHAQRYQEIISAFLRNGFGFLVKDLGLLERLPFQKKVISDKNSRNRTTGERLRLMLQELGPTFVKLGQMASTRRDLLPEDIIFELEKLQDQVSPFSSQQVRQIIEEELGDDLENLYVEFDDKPLATASIGQVHIARLHTNERVAVKVQRPHIRPLVKTDLEILDDLARIMESRIERAKRYQLREIIEEFSKSLSLELDYQTEGRNSEKISRPSSEDETIKVPRVYWSHTTAKVLTMEYINGVKVNNLSRLEEEGYNRKVIAERIAHSMLHQILIEGFFHGDPHPGNIVILPGDRIVWMDFGMVGRLSANMQNQFALLALSMKSGSTNGIIKAISEMGVIPFDTNMSALQVDIDELRERYYDVPLSQISLGGAVTDLLAVAYKHQIMIPAELTMLAKALLTVEALVEMLDPDFSIMNAAEPFGKQLLKERYNPKKIAANAWEHLTEYTEILADLPKKLREVASTIQKGKMRLEITIPELNIFLNKMDRISNRLSFAIVVLAFSIIMVGLIIGSSISGQASLLWKLPVIEIGSCIALLMFLWLIFAIFKSGRF</sequence>
<dbReference type="PANTHER" id="PTHR10566">
    <property type="entry name" value="CHAPERONE-ACTIVITY OF BC1 COMPLEX CABC1 -RELATED"/>
    <property type="match status" value="1"/>
</dbReference>
<reference evidence="4 5" key="1">
    <citation type="submission" date="2021-01" db="EMBL/GenBank/DDBJ databases">
        <title>FDA dAtabase for Regulatory Grade micrObial Sequences (FDA-ARGOS): Supporting development and validation of Infectious Disease Dx tests.</title>
        <authorList>
            <person name="Nelson B."/>
            <person name="Plummer A."/>
            <person name="Tallon L."/>
            <person name="Sadzewicz L."/>
            <person name="Zhao X."/>
            <person name="Boylan J."/>
            <person name="Ott S."/>
            <person name="Bowen H."/>
            <person name="Vavikolanu K."/>
            <person name="Mehta A."/>
            <person name="Aluvathingal J."/>
            <person name="Nadendla S."/>
            <person name="Myers T."/>
            <person name="Yan Y."/>
            <person name="Sichtig H."/>
        </authorList>
    </citation>
    <scope>NUCLEOTIDE SEQUENCE [LARGE SCALE GENOMIC DNA]</scope>
    <source>
        <strain evidence="4 5">FDAARGOS_1161</strain>
    </source>
</reference>
<protein>
    <submittedName>
        <fullName evidence="4">ABC transporter</fullName>
    </submittedName>
</protein>